<dbReference type="KEGG" id="hbi:HBZC1_10780"/>
<evidence type="ECO:0000313" key="1">
    <source>
        <dbReference type="EMBL" id="CCB80064.1"/>
    </source>
</evidence>
<dbReference type="InterPro" id="IPR002718">
    <property type="entry name" value="OMP_Helicobacter"/>
</dbReference>
<dbReference type="HOGENOM" id="CLU_2422883_0_0_7"/>
<sequence length="91" mass="9976">MCIYKGSANIYAYNGNLYGADIQFGYKQFFGNSKHFGLRYYGMFSGQGGVFSSINGVLSINSLPIFFTAWGLMPFSTSMKGINALLGSLRV</sequence>
<gene>
    <name evidence="1" type="ordered locus">HBZC1_10780</name>
</gene>
<organism evidence="1 2">
    <name type="scientific">Helicobacter bizzozeronii (strain CIII-1)</name>
    <dbReference type="NCBI Taxonomy" id="1002804"/>
    <lineage>
        <taxon>Bacteria</taxon>
        <taxon>Pseudomonadati</taxon>
        <taxon>Campylobacterota</taxon>
        <taxon>Epsilonproteobacteria</taxon>
        <taxon>Campylobacterales</taxon>
        <taxon>Helicobacteraceae</taxon>
        <taxon>Helicobacter</taxon>
    </lineage>
</organism>
<protein>
    <recommendedName>
        <fullName evidence="3">Outer membrane protein</fullName>
    </recommendedName>
</protein>
<evidence type="ECO:0000313" key="2">
    <source>
        <dbReference type="Proteomes" id="UP000008387"/>
    </source>
</evidence>
<accession>F8KTB3</accession>
<dbReference type="PRINTS" id="PR01776">
    <property type="entry name" value="HPOMPFAMILY"/>
</dbReference>
<reference evidence="1 2" key="1">
    <citation type="journal article" date="2011" name="J. Bacteriol.">
        <title>Genome sequence of Helicobacter bizzozeronii strain CIII-1, an isolate from human gastric mucosa.</title>
        <authorList>
            <person name="Schott T."/>
            <person name="Rossi M."/>
            <person name="Hanninen M.L."/>
        </authorList>
    </citation>
    <scope>NUCLEOTIDE SEQUENCE [LARGE SCALE GENOMIC DNA]</scope>
    <source>
        <strain evidence="1 2">CIII-1</strain>
    </source>
</reference>
<dbReference type="Pfam" id="PF01856">
    <property type="entry name" value="HP_OMP"/>
    <property type="match status" value="1"/>
</dbReference>
<dbReference type="AlphaFoldDB" id="F8KTB3"/>
<dbReference type="STRING" id="1002804.HBZC1_10780"/>
<dbReference type="Proteomes" id="UP000008387">
    <property type="component" value="Chromosome"/>
</dbReference>
<keyword evidence="2" id="KW-1185">Reference proteome</keyword>
<name>F8KTB3_HELBC</name>
<dbReference type="EMBL" id="FR871757">
    <property type="protein sequence ID" value="CCB80064.1"/>
    <property type="molecule type" value="Genomic_DNA"/>
</dbReference>
<proteinExistence type="predicted"/>
<evidence type="ECO:0008006" key="3">
    <source>
        <dbReference type="Google" id="ProtNLM"/>
    </source>
</evidence>